<evidence type="ECO:0000256" key="1">
    <source>
        <dbReference type="SAM" id="MobiDB-lite"/>
    </source>
</evidence>
<keyword evidence="3" id="KW-1185">Reference proteome</keyword>
<feature type="region of interest" description="Disordered" evidence="1">
    <location>
        <begin position="218"/>
        <end position="238"/>
    </location>
</feature>
<dbReference type="OrthoDB" id="18412at2759"/>
<evidence type="ECO:0000313" key="3">
    <source>
        <dbReference type="Proteomes" id="UP000308199"/>
    </source>
</evidence>
<proteinExistence type="predicted"/>
<dbReference type="EMBL" id="SGPK01000158">
    <property type="protein sequence ID" value="THH07146.1"/>
    <property type="molecule type" value="Genomic_DNA"/>
</dbReference>
<feature type="compositionally biased region" description="Gly residues" evidence="1">
    <location>
        <begin position="223"/>
        <end position="233"/>
    </location>
</feature>
<accession>A0A4S4L6L0</accession>
<feature type="compositionally biased region" description="Acidic residues" evidence="1">
    <location>
        <begin position="80"/>
        <end position="91"/>
    </location>
</feature>
<feature type="region of interest" description="Disordered" evidence="1">
    <location>
        <begin position="1"/>
        <end position="141"/>
    </location>
</feature>
<gene>
    <name evidence="2" type="ORF">EW145_g3588</name>
</gene>
<feature type="compositionally biased region" description="Polar residues" evidence="1">
    <location>
        <begin position="1"/>
        <end position="37"/>
    </location>
</feature>
<evidence type="ECO:0000313" key="2">
    <source>
        <dbReference type="EMBL" id="THH07146.1"/>
    </source>
</evidence>
<feature type="compositionally biased region" description="Polar residues" evidence="1">
    <location>
        <begin position="48"/>
        <end position="79"/>
    </location>
</feature>
<name>A0A4S4L6L0_9AGAM</name>
<reference evidence="2 3" key="1">
    <citation type="submission" date="2019-02" db="EMBL/GenBank/DDBJ databases">
        <title>Genome sequencing of the rare red list fungi Phellinidium pouzarii.</title>
        <authorList>
            <person name="Buettner E."/>
            <person name="Kellner H."/>
        </authorList>
    </citation>
    <scope>NUCLEOTIDE SEQUENCE [LARGE SCALE GENOMIC DNA]</scope>
    <source>
        <strain evidence="2 3">DSM 108285</strain>
    </source>
</reference>
<dbReference type="AlphaFoldDB" id="A0A4S4L6L0"/>
<comment type="caution">
    <text evidence="2">The sequence shown here is derived from an EMBL/GenBank/DDBJ whole genome shotgun (WGS) entry which is preliminary data.</text>
</comment>
<organism evidence="2 3">
    <name type="scientific">Phellinidium pouzarii</name>
    <dbReference type="NCBI Taxonomy" id="167371"/>
    <lineage>
        <taxon>Eukaryota</taxon>
        <taxon>Fungi</taxon>
        <taxon>Dikarya</taxon>
        <taxon>Basidiomycota</taxon>
        <taxon>Agaricomycotina</taxon>
        <taxon>Agaricomycetes</taxon>
        <taxon>Hymenochaetales</taxon>
        <taxon>Hymenochaetaceae</taxon>
        <taxon>Phellinidium</taxon>
    </lineage>
</organism>
<dbReference type="Proteomes" id="UP000308199">
    <property type="component" value="Unassembled WGS sequence"/>
</dbReference>
<sequence>MAPPTTSKLPDLQQSSSCIEQATPALSSQTAQETSADGATRGNETVDETSNLTQFHPSLSEPTLQHSHQSNALRSQATGESDEPGGTDGDDERQRSGVDEGPTLPLPEPAPPLRKLSSLKWPYVPDTSSYPDPLTRDDPKPLNLTQYQAIASSPAVRRALASHARLPTLLRSIDQLRGPDREAALERVLGVTPAQSSGFSLAGLSASAQADLHPATRFARDGSSGGSGRGVGSIVGEEADAEDMRALRSLAEAVEAAVRGTSERDNPLGLDWKA</sequence>
<protein>
    <submittedName>
        <fullName evidence="2">Uncharacterized protein</fullName>
    </submittedName>
</protein>